<dbReference type="AlphaFoldDB" id="A0A0K2U5Y4"/>
<keyword evidence="1" id="KW-0472">Membrane</keyword>
<evidence type="ECO:0000256" key="1">
    <source>
        <dbReference type="SAM" id="Phobius"/>
    </source>
</evidence>
<keyword evidence="1" id="KW-0812">Transmembrane</keyword>
<name>A0A0K2U5Y4_LEPSM</name>
<sequence>YLCVGKIFLVCILFGLQSLSFVVSKYSGLYKISSRVPNRGYKDKEASPWKFQYPPFSNTSLPPLKIRKPRPIRLHRHDEFLPHLIQNFESIHDLNRLQLSGEKNPGGHIQKNIPTEPIPWKYVAPRIGF</sequence>
<accession>A0A0K2U5Y4</accession>
<organism evidence="2">
    <name type="scientific">Lepeophtheirus salmonis</name>
    <name type="common">Salmon louse</name>
    <name type="synonym">Caligus salmonis</name>
    <dbReference type="NCBI Taxonomy" id="72036"/>
    <lineage>
        <taxon>Eukaryota</taxon>
        <taxon>Metazoa</taxon>
        <taxon>Ecdysozoa</taxon>
        <taxon>Arthropoda</taxon>
        <taxon>Crustacea</taxon>
        <taxon>Multicrustacea</taxon>
        <taxon>Hexanauplia</taxon>
        <taxon>Copepoda</taxon>
        <taxon>Siphonostomatoida</taxon>
        <taxon>Caligidae</taxon>
        <taxon>Lepeophtheirus</taxon>
    </lineage>
</organism>
<reference evidence="2" key="1">
    <citation type="submission" date="2014-05" db="EMBL/GenBank/DDBJ databases">
        <authorList>
            <person name="Chronopoulou M."/>
        </authorList>
    </citation>
    <scope>NUCLEOTIDE SEQUENCE</scope>
    <source>
        <tissue evidence="2">Whole organism</tissue>
    </source>
</reference>
<proteinExistence type="predicted"/>
<feature type="transmembrane region" description="Helical" evidence="1">
    <location>
        <begin position="6"/>
        <end position="24"/>
    </location>
</feature>
<protein>
    <submittedName>
        <fullName evidence="2">Uncharacterized protein</fullName>
    </submittedName>
</protein>
<evidence type="ECO:0000313" key="2">
    <source>
        <dbReference type="EMBL" id="CDW33643.1"/>
    </source>
</evidence>
<dbReference type="EMBL" id="HACA01016282">
    <property type="protein sequence ID" value="CDW33643.1"/>
    <property type="molecule type" value="Transcribed_RNA"/>
</dbReference>
<feature type="non-terminal residue" evidence="2">
    <location>
        <position position="1"/>
    </location>
</feature>
<keyword evidence="1" id="KW-1133">Transmembrane helix</keyword>